<name>A0A949T3E6_9PAST</name>
<keyword evidence="4" id="KW-0813">Transport</keyword>
<dbReference type="Gene3D" id="3.40.930.10">
    <property type="entry name" value="Mannitol-specific EII, Chain A"/>
    <property type="match status" value="1"/>
</dbReference>
<keyword evidence="16" id="KW-1185">Reference proteome</keyword>
<comment type="caution">
    <text evidence="14">The sequence shown here is derived from an EMBL/GenBank/DDBJ whole genome shotgun (WGS) entry which is preliminary data.</text>
</comment>
<keyword evidence="8" id="KW-0808">Transferase</keyword>
<comment type="function">
    <text evidence="1">The phosphoenolpyruvate-dependent sugar phosphotransferase system (sugar PTS), a major carbohydrate active transport system, catalyzes the phosphorylation of incoming sugar substrates concomitantly with their translocation across the cell membrane. The enzyme II FruAB PTS system is involved in fructose transport.</text>
</comment>
<keyword evidence="6" id="KW-0597">Phosphoprotein</keyword>
<comment type="subcellular location">
    <subcellularLocation>
        <location evidence="2">Cytoplasm</location>
    </subcellularLocation>
</comment>
<dbReference type="InterPro" id="IPR035895">
    <property type="entry name" value="HPr-like_sf"/>
</dbReference>
<dbReference type="PANTHER" id="PTHR30181">
    <property type="entry name" value="MANNITOL PERMEASE IIC COMPONENT"/>
    <property type="match status" value="1"/>
</dbReference>
<reference evidence="14 16" key="1">
    <citation type="journal article" date="2021" name="Mol. Ecol.">
        <title>Polar bear-adapted Ursidibacter maritimus are remarkably conserved after generations in captivity.</title>
        <authorList>
            <person name="Espinosa-Gongora C."/>
            <person name="Hansen M.J."/>
            <person name="Bertelsen M.F."/>
            <person name="Bojesen A.M."/>
        </authorList>
    </citation>
    <scope>NUCLEOTIDE SEQUENCE</scope>
    <source>
        <strain evidence="14">Pb43105x</strain>
        <strain evidence="13 16">Pb43106</strain>
    </source>
</reference>
<dbReference type="Gene3D" id="3.30.1340.10">
    <property type="entry name" value="HPr-like"/>
    <property type="match status" value="2"/>
</dbReference>
<dbReference type="PROSITE" id="PS00589">
    <property type="entry name" value="PTS_HPR_SER"/>
    <property type="match status" value="1"/>
</dbReference>
<dbReference type="InterPro" id="IPR050893">
    <property type="entry name" value="Sugar_PTS"/>
</dbReference>
<sequence>MLNLSAQNIRLNNVVSNKEEAIRLVAQGLVNNGNVAEGYETGMLARETQTSTFLGNGIAIPHGTLDTRHLVQQTGVQVLQFPNGVEWGEGNTAYVVIGIAAKSDEHLSLLRQLTTVLGNEETAEKLAKTQDLAEFIALLSGKRSEPVLSAELLSLNIESTSLITLSAINAAKLQEKGYVNQSFISDVLATTPLNLGNNVFLADSAKGNQLNGIAVARNQVGKTLITVSVIDESLNPQLAKLTQIAVRQKLTIAPIEQILNLFGIESQAHSANEYATAANSSQDQTACAGQIVATFTVRNEHGLHARPCAVLVQTLKPFEAKVTVENLDRPVAPVNAKSTMRVVALGATKAHRLRFVAEGVDAQQALEALGKAFAEGLGENVSFEPPVADVIESGNAPLVQVENSVQADSSVQNSANPTVESTPVNTGELEATFTIKNEHGLHARPCAILVNEVKKYNATIQVQNLDRDTQLVSAKSLMKIVALGVQKGHRLRFVATGEEAQKALDGIGAAIEAGLGE</sequence>
<dbReference type="OrthoDB" id="1640042at2"/>
<evidence type="ECO:0000313" key="13">
    <source>
        <dbReference type="EMBL" id="MBV6531390.1"/>
    </source>
</evidence>
<dbReference type="Proteomes" id="UP000732858">
    <property type="component" value="Unassembled WGS sequence"/>
</dbReference>
<keyword evidence="10" id="KW-0418">Kinase</keyword>
<evidence type="ECO:0000256" key="2">
    <source>
        <dbReference type="ARBA" id="ARBA00004496"/>
    </source>
</evidence>
<evidence type="ECO:0000256" key="10">
    <source>
        <dbReference type="ARBA" id="ARBA00022777"/>
    </source>
</evidence>
<evidence type="ECO:0000256" key="8">
    <source>
        <dbReference type="ARBA" id="ARBA00022679"/>
    </source>
</evidence>
<dbReference type="NCBIfam" id="NF008319">
    <property type="entry name" value="PRK11109.1"/>
    <property type="match status" value="1"/>
</dbReference>
<dbReference type="GO" id="GO:0016301">
    <property type="term" value="F:kinase activity"/>
    <property type="evidence" value="ECO:0007669"/>
    <property type="project" value="UniProtKB-KW"/>
</dbReference>
<dbReference type="EMBL" id="JABULY010000002">
    <property type="protein sequence ID" value="MBV6531390.1"/>
    <property type="molecule type" value="Genomic_DNA"/>
</dbReference>
<evidence type="ECO:0000313" key="16">
    <source>
        <dbReference type="Proteomes" id="UP001196379"/>
    </source>
</evidence>
<accession>A0A949T3E6</accession>
<feature type="domain" description="HPr" evidence="12">
    <location>
        <begin position="428"/>
        <end position="517"/>
    </location>
</feature>
<dbReference type="GO" id="GO:0005737">
    <property type="term" value="C:cytoplasm"/>
    <property type="evidence" value="ECO:0007669"/>
    <property type="project" value="UniProtKB-SubCell"/>
</dbReference>
<dbReference type="Proteomes" id="UP001196379">
    <property type="component" value="Unassembled WGS sequence"/>
</dbReference>
<protein>
    <recommendedName>
        <fullName evidence="3">Multiphosphoryl transfer protein</fullName>
    </recommendedName>
</protein>
<dbReference type="PANTHER" id="PTHR30181:SF3">
    <property type="entry name" value="MULTIPHOSPHORYL TRANSFER PROTEIN"/>
    <property type="match status" value="1"/>
</dbReference>
<dbReference type="InterPro" id="IPR002114">
    <property type="entry name" value="PTS_HPr_Ser_P_site"/>
</dbReference>
<dbReference type="AlphaFoldDB" id="A0A949T3E6"/>
<dbReference type="Pfam" id="PF00381">
    <property type="entry name" value="PTS-HPr"/>
    <property type="match status" value="2"/>
</dbReference>
<dbReference type="PRINTS" id="PR00107">
    <property type="entry name" value="PHOSPHOCPHPR"/>
</dbReference>
<keyword evidence="7" id="KW-0762">Sugar transport</keyword>
<dbReference type="GO" id="GO:0005886">
    <property type="term" value="C:plasma membrane"/>
    <property type="evidence" value="ECO:0007669"/>
    <property type="project" value="TreeGrafter"/>
</dbReference>
<keyword evidence="9" id="KW-0598">Phosphotransferase system</keyword>
<dbReference type="CDD" id="cd00211">
    <property type="entry name" value="PTS_IIA_fru"/>
    <property type="match status" value="1"/>
</dbReference>
<evidence type="ECO:0000256" key="6">
    <source>
        <dbReference type="ARBA" id="ARBA00022553"/>
    </source>
</evidence>
<dbReference type="RefSeq" id="WP_157402147.1">
    <property type="nucleotide sequence ID" value="NZ_JABULY010000002.1"/>
</dbReference>
<dbReference type="PROSITE" id="PS00372">
    <property type="entry name" value="PTS_EIIA_TYPE_2_HIS"/>
    <property type="match status" value="1"/>
</dbReference>
<gene>
    <name evidence="14" type="primary">fruB</name>
    <name evidence="13" type="ORF">HT657_04440</name>
    <name evidence="14" type="ORF">HT672_01900</name>
</gene>
<evidence type="ECO:0000256" key="7">
    <source>
        <dbReference type="ARBA" id="ARBA00022597"/>
    </source>
</evidence>
<dbReference type="InterPro" id="IPR016152">
    <property type="entry name" value="PTrfase/Anion_transptr"/>
</dbReference>
<dbReference type="GeneID" id="65547894"/>
<evidence type="ECO:0000259" key="12">
    <source>
        <dbReference type="PROSITE" id="PS51350"/>
    </source>
</evidence>
<dbReference type="GO" id="GO:0090563">
    <property type="term" value="F:protein-phosphocysteine-sugar phosphotransferase activity"/>
    <property type="evidence" value="ECO:0007669"/>
    <property type="project" value="TreeGrafter"/>
</dbReference>
<feature type="domain" description="HPr" evidence="12">
    <location>
        <begin position="290"/>
        <end position="380"/>
    </location>
</feature>
<dbReference type="SUPFAM" id="SSF55804">
    <property type="entry name" value="Phoshotransferase/anion transport protein"/>
    <property type="match status" value="2"/>
</dbReference>
<evidence type="ECO:0000256" key="5">
    <source>
        <dbReference type="ARBA" id="ARBA00022490"/>
    </source>
</evidence>
<evidence type="ECO:0000313" key="14">
    <source>
        <dbReference type="EMBL" id="MBV6546062.1"/>
    </source>
</evidence>
<evidence type="ECO:0000313" key="15">
    <source>
        <dbReference type="Proteomes" id="UP000732858"/>
    </source>
</evidence>
<dbReference type="PROSITE" id="PS51094">
    <property type="entry name" value="PTS_EIIA_TYPE_2"/>
    <property type="match status" value="1"/>
</dbReference>
<dbReference type="GO" id="GO:0009401">
    <property type="term" value="P:phosphoenolpyruvate-dependent sugar phosphotransferase system"/>
    <property type="evidence" value="ECO:0007669"/>
    <property type="project" value="UniProtKB-KW"/>
</dbReference>
<evidence type="ECO:0000259" key="11">
    <source>
        <dbReference type="PROSITE" id="PS51094"/>
    </source>
</evidence>
<dbReference type="EMBL" id="JABUMC010000002">
    <property type="protein sequence ID" value="MBV6546062.1"/>
    <property type="molecule type" value="Genomic_DNA"/>
</dbReference>
<proteinExistence type="predicted"/>
<evidence type="ECO:0000256" key="1">
    <source>
        <dbReference type="ARBA" id="ARBA00003136"/>
    </source>
</evidence>
<evidence type="ECO:0000256" key="9">
    <source>
        <dbReference type="ARBA" id="ARBA00022683"/>
    </source>
</evidence>
<dbReference type="SUPFAM" id="SSF55594">
    <property type="entry name" value="HPr-like"/>
    <property type="match status" value="2"/>
</dbReference>
<organism evidence="14 15">
    <name type="scientific">Ursidibacter maritimus</name>
    <dbReference type="NCBI Taxonomy" id="1331689"/>
    <lineage>
        <taxon>Bacteria</taxon>
        <taxon>Pseudomonadati</taxon>
        <taxon>Pseudomonadota</taxon>
        <taxon>Gammaproteobacteria</taxon>
        <taxon>Pasteurellales</taxon>
        <taxon>Pasteurellaceae</taxon>
        <taxon>Ursidibacter</taxon>
    </lineage>
</organism>
<dbReference type="NCBIfam" id="TIGR01003">
    <property type="entry name" value="PTS_HPr_family"/>
    <property type="match status" value="2"/>
</dbReference>
<dbReference type="FunFam" id="3.40.930.10:FF:000006">
    <property type="entry name" value="Fructose-specific PTS system IIA component"/>
    <property type="match status" value="1"/>
</dbReference>
<dbReference type="InterPro" id="IPR000032">
    <property type="entry name" value="HPr-like"/>
</dbReference>
<dbReference type="CDD" id="cd00367">
    <property type="entry name" value="PTS-HPr_like"/>
    <property type="match status" value="2"/>
</dbReference>
<feature type="domain" description="PTS EIIA type-2" evidence="11">
    <location>
        <begin position="2"/>
        <end position="142"/>
    </location>
</feature>
<dbReference type="PROSITE" id="PS51350">
    <property type="entry name" value="PTS_HPR_DOM"/>
    <property type="match status" value="2"/>
</dbReference>
<dbReference type="InterPro" id="IPR002178">
    <property type="entry name" value="PTS_EIIA_type-2_dom"/>
</dbReference>
<evidence type="ECO:0000256" key="4">
    <source>
        <dbReference type="ARBA" id="ARBA00022448"/>
    </source>
</evidence>
<keyword evidence="5" id="KW-0963">Cytoplasm</keyword>
<evidence type="ECO:0000256" key="3">
    <source>
        <dbReference type="ARBA" id="ARBA00015565"/>
    </source>
</evidence>
<dbReference type="Pfam" id="PF00359">
    <property type="entry name" value="PTS_EIIA_2"/>
    <property type="match status" value="1"/>
</dbReference>